<evidence type="ECO:0000313" key="1">
    <source>
        <dbReference type="EMBL" id="KAJ1141432.1"/>
    </source>
</evidence>
<accession>A0AAV7QLK4</accession>
<evidence type="ECO:0008006" key="3">
    <source>
        <dbReference type="Google" id="ProtNLM"/>
    </source>
</evidence>
<keyword evidence="2" id="KW-1185">Reference proteome</keyword>
<organism evidence="1 2">
    <name type="scientific">Pleurodeles waltl</name>
    <name type="common">Iberian ribbed newt</name>
    <dbReference type="NCBI Taxonomy" id="8319"/>
    <lineage>
        <taxon>Eukaryota</taxon>
        <taxon>Metazoa</taxon>
        <taxon>Chordata</taxon>
        <taxon>Craniata</taxon>
        <taxon>Vertebrata</taxon>
        <taxon>Euteleostomi</taxon>
        <taxon>Amphibia</taxon>
        <taxon>Batrachia</taxon>
        <taxon>Caudata</taxon>
        <taxon>Salamandroidea</taxon>
        <taxon>Salamandridae</taxon>
        <taxon>Pleurodelinae</taxon>
        <taxon>Pleurodeles</taxon>
    </lineage>
</organism>
<dbReference type="Proteomes" id="UP001066276">
    <property type="component" value="Chromosome 6"/>
</dbReference>
<evidence type="ECO:0000313" key="2">
    <source>
        <dbReference type="Proteomes" id="UP001066276"/>
    </source>
</evidence>
<gene>
    <name evidence="1" type="ORF">NDU88_007765</name>
</gene>
<name>A0AAV7QLK4_PLEWA</name>
<dbReference type="EMBL" id="JANPWB010000010">
    <property type="protein sequence ID" value="KAJ1141432.1"/>
    <property type="molecule type" value="Genomic_DNA"/>
</dbReference>
<reference evidence="1" key="1">
    <citation type="journal article" date="2022" name="bioRxiv">
        <title>Sequencing and chromosome-scale assembly of the giantPleurodeles waltlgenome.</title>
        <authorList>
            <person name="Brown T."/>
            <person name="Elewa A."/>
            <person name="Iarovenko S."/>
            <person name="Subramanian E."/>
            <person name="Araus A.J."/>
            <person name="Petzold A."/>
            <person name="Susuki M."/>
            <person name="Suzuki K.-i.T."/>
            <person name="Hayashi T."/>
            <person name="Toyoda A."/>
            <person name="Oliveira C."/>
            <person name="Osipova E."/>
            <person name="Leigh N.D."/>
            <person name="Simon A."/>
            <person name="Yun M.H."/>
        </authorList>
    </citation>
    <scope>NUCLEOTIDE SEQUENCE</scope>
    <source>
        <strain evidence="1">20211129_DDA</strain>
        <tissue evidence="1">Liver</tissue>
    </source>
</reference>
<sequence length="74" mass="8020">MLLVTANVGTLFDDVSTARLALLLPCSRVLCSDSYRSVVLCVLLRRARGQFNVECVPAYHQCTAGSPSALHVIQ</sequence>
<comment type="caution">
    <text evidence="1">The sequence shown here is derived from an EMBL/GenBank/DDBJ whole genome shotgun (WGS) entry which is preliminary data.</text>
</comment>
<protein>
    <recommendedName>
        <fullName evidence="3">Secreted protein</fullName>
    </recommendedName>
</protein>
<dbReference type="AlphaFoldDB" id="A0AAV7QLK4"/>
<proteinExistence type="predicted"/>